<evidence type="ECO:0000313" key="1">
    <source>
        <dbReference type="EMBL" id="SPC84817.1"/>
    </source>
</evidence>
<organism evidence="1">
    <name type="scientific">Fagus sylvatica</name>
    <name type="common">Beechnut</name>
    <dbReference type="NCBI Taxonomy" id="28930"/>
    <lineage>
        <taxon>Eukaryota</taxon>
        <taxon>Viridiplantae</taxon>
        <taxon>Streptophyta</taxon>
        <taxon>Embryophyta</taxon>
        <taxon>Tracheophyta</taxon>
        <taxon>Spermatophyta</taxon>
        <taxon>Magnoliopsida</taxon>
        <taxon>eudicotyledons</taxon>
        <taxon>Gunneridae</taxon>
        <taxon>Pentapetalae</taxon>
        <taxon>rosids</taxon>
        <taxon>fabids</taxon>
        <taxon>Fagales</taxon>
        <taxon>Fagaceae</taxon>
        <taxon>Fagus</taxon>
    </lineage>
</organism>
<name>A0A2N9F1E4_FAGSY</name>
<proteinExistence type="predicted"/>
<dbReference type="EMBL" id="OIVN01000735">
    <property type="protein sequence ID" value="SPC84817.1"/>
    <property type="molecule type" value="Genomic_DNA"/>
</dbReference>
<dbReference type="AlphaFoldDB" id="A0A2N9F1E4"/>
<accession>A0A2N9F1E4</accession>
<gene>
    <name evidence="1" type="ORF">FSB_LOCUS12699</name>
</gene>
<protein>
    <submittedName>
        <fullName evidence="1">Uncharacterized protein</fullName>
    </submittedName>
</protein>
<sequence>MVVVNGVGVIRWLGLTDLGVVVVKGVVVDSVAWACRSRRGGG</sequence>
<reference evidence="1" key="1">
    <citation type="submission" date="2018-02" db="EMBL/GenBank/DDBJ databases">
        <authorList>
            <person name="Cohen D.B."/>
            <person name="Kent A.D."/>
        </authorList>
    </citation>
    <scope>NUCLEOTIDE SEQUENCE</scope>
</reference>